<dbReference type="GO" id="GO:0030983">
    <property type="term" value="F:mismatched DNA binding"/>
    <property type="evidence" value="ECO:0007669"/>
    <property type="project" value="InterPro"/>
</dbReference>
<feature type="binding site" evidence="7">
    <location>
        <begin position="335"/>
        <end position="342"/>
    </location>
    <ligand>
        <name>ATP</name>
        <dbReference type="ChEBI" id="CHEBI:30616"/>
    </ligand>
</feature>
<dbReference type="PROSITE" id="PS50828">
    <property type="entry name" value="SMR"/>
    <property type="match status" value="1"/>
</dbReference>
<dbReference type="InterPro" id="IPR007696">
    <property type="entry name" value="DNA_mismatch_repair_MutS_core"/>
</dbReference>
<comment type="subunit">
    <text evidence="7">Homodimer. Binds to stalled ribosomes, contacting rRNA.</text>
</comment>
<dbReference type="InterPro" id="IPR005747">
    <property type="entry name" value="MutS2"/>
</dbReference>
<dbReference type="GO" id="GO:0072344">
    <property type="term" value="P:rescue of stalled ribosome"/>
    <property type="evidence" value="ECO:0007669"/>
    <property type="project" value="UniProtKB-UniRule"/>
</dbReference>
<keyword evidence="7" id="KW-0540">Nuclease</keyword>
<dbReference type="OrthoDB" id="9808166at2"/>
<evidence type="ECO:0000313" key="10">
    <source>
        <dbReference type="EMBL" id="AHH10253.1"/>
    </source>
</evidence>
<dbReference type="GO" id="GO:0043023">
    <property type="term" value="F:ribosomal large subunit binding"/>
    <property type="evidence" value="ECO:0007669"/>
    <property type="project" value="UniProtKB-UniRule"/>
</dbReference>
<dbReference type="InterPro" id="IPR000432">
    <property type="entry name" value="DNA_mismatch_repair_MutS_C"/>
</dbReference>
<dbReference type="Pfam" id="PF01713">
    <property type="entry name" value="Smr"/>
    <property type="match status" value="1"/>
</dbReference>
<keyword evidence="5 7" id="KW-0694">RNA-binding</keyword>
<dbReference type="EMBL" id="CP005745">
    <property type="protein sequence ID" value="AHH10253.1"/>
    <property type="molecule type" value="Genomic_DNA"/>
</dbReference>
<comment type="similarity">
    <text evidence="7">Belongs to the DNA mismatch repair MutS family. MutS2 subfamily.</text>
</comment>
<dbReference type="PATRIC" id="fig|1313292.3.peg.96"/>
<dbReference type="SMART" id="SM00534">
    <property type="entry name" value="MUTSac"/>
    <property type="match status" value="1"/>
</dbReference>
<dbReference type="SUPFAM" id="SSF52540">
    <property type="entry name" value="P-loop containing nucleoside triphosphate hydrolases"/>
    <property type="match status" value="1"/>
</dbReference>
<evidence type="ECO:0000259" key="9">
    <source>
        <dbReference type="PROSITE" id="PS50828"/>
    </source>
</evidence>
<dbReference type="GO" id="GO:0045910">
    <property type="term" value="P:negative regulation of DNA recombination"/>
    <property type="evidence" value="ECO:0007669"/>
    <property type="project" value="InterPro"/>
</dbReference>
<name>W5SU84_9SPIR</name>
<dbReference type="InterPro" id="IPR036063">
    <property type="entry name" value="Smr_dom_sf"/>
</dbReference>
<keyword evidence="8" id="KW-0175">Coiled coil</keyword>
<dbReference type="SUPFAM" id="SSF160443">
    <property type="entry name" value="SMR domain-like"/>
    <property type="match status" value="1"/>
</dbReference>
<evidence type="ECO:0000313" key="11">
    <source>
        <dbReference type="Proteomes" id="UP000019330"/>
    </source>
</evidence>
<dbReference type="eggNOG" id="COG1193">
    <property type="taxonomic scope" value="Bacteria"/>
</dbReference>
<evidence type="ECO:0000256" key="1">
    <source>
        <dbReference type="ARBA" id="ARBA00022730"/>
    </source>
</evidence>
<dbReference type="SMART" id="SM00463">
    <property type="entry name" value="SMR"/>
    <property type="match status" value="1"/>
</dbReference>
<dbReference type="GO" id="GO:0016887">
    <property type="term" value="F:ATP hydrolysis activity"/>
    <property type="evidence" value="ECO:0007669"/>
    <property type="project" value="InterPro"/>
</dbReference>
<keyword evidence="2 7" id="KW-0547">Nucleotide-binding</keyword>
<accession>W5SU84</accession>
<dbReference type="Pfam" id="PF00488">
    <property type="entry name" value="MutS_V"/>
    <property type="match status" value="1"/>
</dbReference>
<comment type="function">
    <text evidence="7">Endonuclease that is involved in the suppression of homologous recombination and thus may have a key role in the control of bacterial genetic diversity.</text>
</comment>
<dbReference type="GO" id="GO:0006298">
    <property type="term" value="P:mismatch repair"/>
    <property type="evidence" value="ECO:0007669"/>
    <property type="project" value="InterPro"/>
</dbReference>
<dbReference type="SMART" id="SM00533">
    <property type="entry name" value="MUTSd"/>
    <property type="match status" value="1"/>
</dbReference>
<protein>
    <recommendedName>
        <fullName evidence="7">Endonuclease MutS2</fullName>
        <ecNumber evidence="7">3.1.-.-</ecNumber>
    </recommendedName>
    <alternativeName>
        <fullName evidence="7">Ribosome-associated protein quality control-upstream factor</fullName>
        <shortName evidence="7">RQC-upstream factor</shortName>
        <shortName evidence="7">RqcU</shortName>
        <ecNumber evidence="7">3.6.4.-</ecNumber>
    </alternativeName>
</protein>
<keyword evidence="3 7" id="KW-0378">Hydrolase</keyword>
<dbReference type="NCBIfam" id="TIGR01069">
    <property type="entry name" value="mutS2"/>
    <property type="match status" value="1"/>
</dbReference>
<dbReference type="Gene3D" id="3.40.50.300">
    <property type="entry name" value="P-loop containing nucleotide triphosphate hydrolases"/>
    <property type="match status" value="1"/>
</dbReference>
<keyword evidence="11" id="KW-1185">Reference proteome</keyword>
<evidence type="ECO:0000256" key="5">
    <source>
        <dbReference type="ARBA" id="ARBA00022884"/>
    </source>
</evidence>
<dbReference type="InterPro" id="IPR027417">
    <property type="entry name" value="P-loop_NTPase"/>
</dbReference>
<dbReference type="PROSITE" id="PS00486">
    <property type="entry name" value="DNA_MISMATCH_REPAIR_2"/>
    <property type="match status" value="1"/>
</dbReference>
<dbReference type="PANTHER" id="PTHR11361">
    <property type="entry name" value="DNA MISMATCH REPAIR PROTEIN MUTS FAMILY MEMBER"/>
    <property type="match status" value="1"/>
</dbReference>
<dbReference type="GO" id="GO:0004519">
    <property type="term" value="F:endonuclease activity"/>
    <property type="evidence" value="ECO:0007669"/>
    <property type="project" value="UniProtKB-UniRule"/>
</dbReference>
<evidence type="ECO:0000256" key="8">
    <source>
        <dbReference type="SAM" id="Coils"/>
    </source>
</evidence>
<proteinExistence type="inferred from homology"/>
<sequence>MNLRGINVMQEKYLEKIDFYQIFSSVTSYVAISDTVKLLGEQQILKTEEEINQLCFLVKLIKDLIEVYDEYPNFPLESINDSILLLLKENSRLSIEEIKNIIFFLREVLRMVLFLEKSEFEIEILKQLLFVDPSLKSLLEDLCKYIDVDELKIKRGVFKDYDEIDFEIRNLDKKIERQIKQIIDLNSQYLTSTLVYYKSGKYTIALKSSFKNKVKGNVISISSSGETFYVEPNEIVSENNRLGFLSFEKTRIVLKILQKLSDKIRKHVVLLKALYSNFLYYDSLKARAIYGIRSQGLFPKCGSSLNIVNARHPLIQNAKSISFCPSNNRVVVITGPNAGGKTATLKTVALLSAMFQFGIPVPVDESSTFKIFDNILVDIGDDQSIVNSLSTFSSHMSNIACILKYATKDSLLIFDEFCSGTDIEQGQALAVAILEHLININSFVIISTHYNVLKYFAYTHEFVINASMQMDLEKMKPSYNLIFSVPGDSFAFSVASKSSIASDIVLRAKDIYASNKTEVNEILERLAEKEREIYLLEEELKDKHSLVALKEIEINNIRDNLILKERDLEEGFVNEQKEFLKASRKTLENLVREIKEGSVCTIKNKEFISNIENNIVSKITKIGLLNQQILTQVEFKVGDKVRVSGSNSSGEIIGVTKKGFIVNTGVFNITVSSSNLERILDNKHSRNDSKKNFSFSFESQDDDVFSLTVDIRGMRVAEAIDFLNRKIDNMLLRNVYKFEIIHGKGEGLLMEGVHAFLRGAKFIKKYYFAHPSDGGVGKTIVEF</sequence>
<dbReference type="EC" id="3.6.4.-" evidence="7"/>
<evidence type="ECO:0000256" key="3">
    <source>
        <dbReference type="ARBA" id="ARBA00022801"/>
    </source>
</evidence>
<dbReference type="InterPro" id="IPR002625">
    <property type="entry name" value="Smr_dom"/>
</dbReference>
<feature type="coiled-coil region" evidence="8">
    <location>
        <begin position="512"/>
        <end position="546"/>
    </location>
</feature>
<dbReference type="Proteomes" id="UP000019330">
    <property type="component" value="Chromosome"/>
</dbReference>
<keyword evidence="6 7" id="KW-0238">DNA-binding</keyword>
<reference evidence="10" key="1">
    <citation type="submission" date="2013-04" db="EMBL/GenBank/DDBJ databases">
        <title>Comparative Genomics of Relapsing Fever Spirochetes.</title>
        <authorList>
            <person name="Schwan T.G."/>
            <person name="Raffel S.J."/>
            <person name="Porcella S.F."/>
            <person name="Martens C.A."/>
            <person name="Bruno D.P."/>
            <person name="Ricklefs S.M."/>
            <person name="Barbian K.B."/>
        </authorList>
    </citation>
    <scope>NUCLEOTIDE SEQUENCE [LARGE SCALE GENOMIC DNA]</scope>
    <source>
        <strain evidence="10">Co53</strain>
    </source>
</reference>
<keyword evidence="4 7" id="KW-0067">ATP-binding</keyword>
<organism evidence="10 11">
    <name type="scientific">Borrelia coriaceae ATCC 43381</name>
    <dbReference type="NCBI Taxonomy" id="1408429"/>
    <lineage>
        <taxon>Bacteria</taxon>
        <taxon>Pseudomonadati</taxon>
        <taxon>Spirochaetota</taxon>
        <taxon>Spirochaetia</taxon>
        <taxon>Spirochaetales</taxon>
        <taxon>Borreliaceae</taxon>
        <taxon>Borrelia</taxon>
    </lineage>
</organism>
<dbReference type="EC" id="3.1.-.-" evidence="7"/>
<dbReference type="GO" id="GO:0019843">
    <property type="term" value="F:rRNA binding"/>
    <property type="evidence" value="ECO:0007669"/>
    <property type="project" value="UniProtKB-UniRule"/>
</dbReference>
<dbReference type="PANTHER" id="PTHR11361:SF14">
    <property type="entry name" value="DNA MISMATCH REPAIR PROTEIN MUTS, TYPE 2"/>
    <property type="match status" value="1"/>
</dbReference>
<keyword evidence="1 7" id="KW-0699">rRNA-binding</keyword>
<keyword evidence="7" id="KW-0255">Endonuclease</keyword>
<dbReference type="GO" id="GO:0005524">
    <property type="term" value="F:ATP binding"/>
    <property type="evidence" value="ECO:0007669"/>
    <property type="project" value="UniProtKB-UniRule"/>
</dbReference>
<dbReference type="STRING" id="1313292.BCO_0105400"/>
<feature type="domain" description="Smr" evidence="9">
    <location>
        <begin position="709"/>
        <end position="783"/>
    </location>
</feature>
<evidence type="ECO:0000256" key="4">
    <source>
        <dbReference type="ARBA" id="ARBA00022840"/>
    </source>
</evidence>
<dbReference type="InterPro" id="IPR036187">
    <property type="entry name" value="DNA_mismatch_repair_MutS_sf"/>
</dbReference>
<evidence type="ECO:0000256" key="2">
    <source>
        <dbReference type="ARBA" id="ARBA00022741"/>
    </source>
</evidence>
<dbReference type="InterPro" id="IPR045076">
    <property type="entry name" value="MutS"/>
</dbReference>
<dbReference type="HOGENOM" id="CLU_011252_2_1_12"/>
<dbReference type="Gene3D" id="3.30.1370.110">
    <property type="match status" value="1"/>
</dbReference>
<dbReference type="HAMAP" id="MF_00092">
    <property type="entry name" value="MutS2"/>
    <property type="match status" value="1"/>
</dbReference>
<evidence type="ECO:0000256" key="6">
    <source>
        <dbReference type="ARBA" id="ARBA00023125"/>
    </source>
</evidence>
<dbReference type="GO" id="GO:0140664">
    <property type="term" value="F:ATP-dependent DNA damage sensor activity"/>
    <property type="evidence" value="ECO:0007669"/>
    <property type="project" value="InterPro"/>
</dbReference>
<dbReference type="AlphaFoldDB" id="W5SU84"/>
<dbReference type="SUPFAM" id="SSF48334">
    <property type="entry name" value="DNA repair protein MutS, domain III"/>
    <property type="match status" value="1"/>
</dbReference>
<gene>
    <name evidence="7" type="primary">mutS2</name>
    <name evidence="7" type="synonym">rqcU</name>
    <name evidence="10" type="ORF">BCO_0105400</name>
</gene>
<dbReference type="PIRSF" id="PIRSF005814">
    <property type="entry name" value="MutS_YshD"/>
    <property type="match status" value="1"/>
</dbReference>
<evidence type="ECO:0000256" key="7">
    <source>
        <dbReference type="HAMAP-Rule" id="MF_00092"/>
    </source>
</evidence>
<comment type="function">
    <text evidence="7">Acts as a ribosome collision sensor, splitting the ribosome into its 2 subunits. Detects stalled/collided 70S ribosomes which it binds and splits by an ATP-hydrolysis driven conformational change. Acts upstream of the ribosome quality control system (RQC), a ribosome-associated complex that mediates the extraction of incompletely synthesized nascent chains from stalled ribosomes and their subsequent degradation. Probably generates substrates for RQC.</text>
</comment>